<accession>A0A0B0P462</accession>
<organism evidence="2 3">
    <name type="scientific">Gossypium arboreum</name>
    <name type="common">Tree cotton</name>
    <name type="synonym">Gossypium nanking</name>
    <dbReference type="NCBI Taxonomy" id="29729"/>
    <lineage>
        <taxon>Eukaryota</taxon>
        <taxon>Viridiplantae</taxon>
        <taxon>Streptophyta</taxon>
        <taxon>Embryophyta</taxon>
        <taxon>Tracheophyta</taxon>
        <taxon>Spermatophyta</taxon>
        <taxon>Magnoliopsida</taxon>
        <taxon>eudicotyledons</taxon>
        <taxon>Gunneridae</taxon>
        <taxon>Pentapetalae</taxon>
        <taxon>rosids</taxon>
        <taxon>malvids</taxon>
        <taxon>Malvales</taxon>
        <taxon>Malvaceae</taxon>
        <taxon>Malvoideae</taxon>
        <taxon>Gossypium</taxon>
    </lineage>
</organism>
<dbReference type="Proteomes" id="UP000032142">
    <property type="component" value="Unassembled WGS sequence"/>
</dbReference>
<protein>
    <submittedName>
        <fullName evidence="2">Uncharacterized protein</fullName>
    </submittedName>
</protein>
<feature type="transmembrane region" description="Helical" evidence="1">
    <location>
        <begin position="6"/>
        <end position="24"/>
    </location>
</feature>
<dbReference type="AlphaFoldDB" id="A0A0B0P462"/>
<evidence type="ECO:0000313" key="3">
    <source>
        <dbReference type="Proteomes" id="UP000032142"/>
    </source>
</evidence>
<keyword evidence="3" id="KW-1185">Reference proteome</keyword>
<keyword evidence="1" id="KW-0472">Membrane</keyword>
<gene>
    <name evidence="2" type="ORF">F383_27277</name>
</gene>
<keyword evidence="1" id="KW-1133">Transmembrane helix</keyword>
<keyword evidence="1" id="KW-0812">Transmembrane</keyword>
<proteinExistence type="predicted"/>
<name>A0A0B0P462_GOSAR</name>
<evidence type="ECO:0000256" key="1">
    <source>
        <dbReference type="SAM" id="Phobius"/>
    </source>
</evidence>
<sequence>MPHYGLIPLLAYAMKCLFSILFLHHRLLIRCLRRPSHSPFCPLPFSHLKKEDGQSFTEVLACKQGKNRERTSKTGNVDELNRGYVDDMSELKQYGGYGRFLEQAFL</sequence>
<dbReference type="EMBL" id="KN418826">
    <property type="protein sequence ID" value="KHG21533.1"/>
    <property type="molecule type" value="Genomic_DNA"/>
</dbReference>
<evidence type="ECO:0000313" key="2">
    <source>
        <dbReference type="EMBL" id="KHG21533.1"/>
    </source>
</evidence>
<reference evidence="3" key="1">
    <citation type="submission" date="2014-09" db="EMBL/GenBank/DDBJ databases">
        <authorList>
            <person name="Mudge J."/>
            <person name="Ramaraj T."/>
            <person name="Lindquist I.E."/>
            <person name="Bharti A.K."/>
            <person name="Sundararajan A."/>
            <person name="Cameron C.T."/>
            <person name="Woodward J.E."/>
            <person name="May G.D."/>
            <person name="Brubaker C."/>
            <person name="Broadhvest J."/>
            <person name="Wilkins T.A."/>
        </authorList>
    </citation>
    <scope>NUCLEOTIDE SEQUENCE</scope>
    <source>
        <strain evidence="3">cv. AKA8401</strain>
    </source>
</reference>